<dbReference type="Pfam" id="PF01476">
    <property type="entry name" value="LysM"/>
    <property type="match status" value="1"/>
</dbReference>
<dbReference type="UniPathway" id="UPA00219"/>
<dbReference type="InterPro" id="IPR036365">
    <property type="entry name" value="PGBD-like_sf"/>
</dbReference>
<dbReference type="InterPro" id="IPR036366">
    <property type="entry name" value="PGBDSf"/>
</dbReference>
<dbReference type="GO" id="GO:0071972">
    <property type="term" value="F:peptidoglycan L,D-transpeptidase activity"/>
    <property type="evidence" value="ECO:0007669"/>
    <property type="project" value="TreeGrafter"/>
</dbReference>
<dbReference type="PANTHER" id="PTHR30582:SF30">
    <property type="entry name" value="BLR4375 PROTEIN"/>
    <property type="match status" value="1"/>
</dbReference>
<sequence>MKRVLKAAAVAALTIAAATAARTETAPAGSDIDRTVMHVQVILDKLGFSPGVIDGKEGESLRLALRGFQETHGLEPTGKIDQPTLHALYPFRGNRPTIQVRIAREDVSGPFVNPIPKDPEEQAKLPCLCYRTALEKIAERFHTSPATLVALNSPDTPLKTGQVITVPGILPSSRDYAQVKDTGWRQTLSSLNVDARQPQGDRVVVDKSDGVLRVFAGDRVVGQFPVTMGSAHDPLPIGNWKITTFSYNPKFHYNPDLFWDAKAGDEEQMLPAGPNGPVGVIWMDLTKEHYGIHGTSEPQTIGRTESHGCIRMTNWDAARLSLMVKRGTPAIFQE</sequence>
<evidence type="ECO:0000256" key="3">
    <source>
        <dbReference type="ARBA" id="ARBA00022679"/>
    </source>
</evidence>
<dbReference type="InterPro" id="IPR005490">
    <property type="entry name" value="LD_TPept_cat_dom"/>
</dbReference>
<dbReference type="Pfam" id="PF01471">
    <property type="entry name" value="PG_binding_1"/>
    <property type="match status" value="1"/>
</dbReference>
<dbReference type="GO" id="GO:0016740">
    <property type="term" value="F:transferase activity"/>
    <property type="evidence" value="ECO:0007669"/>
    <property type="project" value="UniProtKB-KW"/>
</dbReference>
<gene>
    <name evidence="10" type="ORF">SCH01S_23_00070</name>
</gene>
<feature type="chain" id="PRO_5002429748" description="L,D-TPase catalytic domain-containing protein" evidence="8">
    <location>
        <begin position="21"/>
        <end position="334"/>
    </location>
</feature>
<comment type="similarity">
    <text evidence="2">Belongs to the YkuD family.</text>
</comment>
<comment type="pathway">
    <text evidence="1 7">Cell wall biogenesis; peptidoglycan biosynthesis.</text>
</comment>
<keyword evidence="4 7" id="KW-0133">Cell shape</keyword>
<protein>
    <recommendedName>
        <fullName evidence="9">L,D-TPase catalytic domain-containing protein</fullName>
    </recommendedName>
</protein>
<dbReference type="RefSeq" id="WP_046347811.1">
    <property type="nucleotide sequence ID" value="NZ_BBWU01000023.1"/>
</dbReference>
<keyword evidence="8" id="KW-0732">Signal</keyword>
<dbReference type="PROSITE" id="PS52029">
    <property type="entry name" value="LD_TPASE"/>
    <property type="match status" value="1"/>
</dbReference>
<dbReference type="InterPro" id="IPR038063">
    <property type="entry name" value="Transpep_catalytic_dom"/>
</dbReference>
<dbReference type="GO" id="GO:0071555">
    <property type="term" value="P:cell wall organization"/>
    <property type="evidence" value="ECO:0007669"/>
    <property type="project" value="UniProtKB-UniRule"/>
</dbReference>
<dbReference type="STRING" id="1219043.SCH01S_23_00070"/>
<comment type="caution">
    <text evidence="10">The sequence shown here is derived from an EMBL/GenBank/DDBJ whole genome shotgun (WGS) entry which is preliminary data.</text>
</comment>
<accession>A0A0E9MMH5</accession>
<keyword evidence="11" id="KW-1185">Reference proteome</keyword>
<dbReference type="SUPFAM" id="SSF141523">
    <property type="entry name" value="L,D-transpeptidase catalytic domain-like"/>
    <property type="match status" value="1"/>
</dbReference>
<evidence type="ECO:0000256" key="8">
    <source>
        <dbReference type="SAM" id="SignalP"/>
    </source>
</evidence>
<dbReference type="GO" id="GO:0005576">
    <property type="term" value="C:extracellular region"/>
    <property type="evidence" value="ECO:0007669"/>
    <property type="project" value="TreeGrafter"/>
</dbReference>
<dbReference type="Gene3D" id="1.10.101.10">
    <property type="entry name" value="PGBD-like superfamily/PGBD"/>
    <property type="match status" value="1"/>
</dbReference>
<evidence type="ECO:0000313" key="11">
    <source>
        <dbReference type="Proteomes" id="UP000033202"/>
    </source>
</evidence>
<evidence type="ECO:0000256" key="1">
    <source>
        <dbReference type="ARBA" id="ARBA00004752"/>
    </source>
</evidence>
<dbReference type="Proteomes" id="UP000033202">
    <property type="component" value="Unassembled WGS sequence"/>
</dbReference>
<feature type="domain" description="L,D-TPase catalytic" evidence="9">
    <location>
        <begin position="201"/>
        <end position="333"/>
    </location>
</feature>
<dbReference type="GO" id="GO:0008360">
    <property type="term" value="P:regulation of cell shape"/>
    <property type="evidence" value="ECO:0007669"/>
    <property type="project" value="UniProtKB-UniRule"/>
</dbReference>
<evidence type="ECO:0000259" key="9">
    <source>
        <dbReference type="PROSITE" id="PS52029"/>
    </source>
</evidence>
<dbReference type="EMBL" id="BBWU01000023">
    <property type="protein sequence ID" value="GAO38967.1"/>
    <property type="molecule type" value="Genomic_DNA"/>
</dbReference>
<dbReference type="CDD" id="cd16913">
    <property type="entry name" value="YkuD_like"/>
    <property type="match status" value="1"/>
</dbReference>
<keyword evidence="6 7" id="KW-0961">Cell wall biogenesis/degradation</keyword>
<dbReference type="InterPro" id="IPR018392">
    <property type="entry name" value="LysM"/>
</dbReference>
<keyword evidence="5 7" id="KW-0573">Peptidoglycan synthesis</keyword>
<dbReference type="Gene3D" id="2.40.440.10">
    <property type="entry name" value="L,D-transpeptidase catalytic domain-like"/>
    <property type="match status" value="1"/>
</dbReference>
<feature type="active site" description="Proton donor/acceptor" evidence="7">
    <location>
        <position position="293"/>
    </location>
</feature>
<evidence type="ECO:0000313" key="10">
    <source>
        <dbReference type="EMBL" id="GAO38967.1"/>
    </source>
</evidence>
<dbReference type="PANTHER" id="PTHR30582">
    <property type="entry name" value="L,D-TRANSPEPTIDASE"/>
    <property type="match status" value="1"/>
</dbReference>
<proteinExistence type="inferred from homology"/>
<evidence type="ECO:0000256" key="4">
    <source>
        <dbReference type="ARBA" id="ARBA00022960"/>
    </source>
</evidence>
<dbReference type="SUPFAM" id="SSF47090">
    <property type="entry name" value="PGBD-like"/>
    <property type="match status" value="1"/>
</dbReference>
<dbReference type="InterPro" id="IPR002477">
    <property type="entry name" value="Peptidoglycan-bd-like"/>
</dbReference>
<organism evidence="10 11">
    <name type="scientific">Sphingomonas changbaiensis NBRC 104936</name>
    <dbReference type="NCBI Taxonomy" id="1219043"/>
    <lineage>
        <taxon>Bacteria</taxon>
        <taxon>Pseudomonadati</taxon>
        <taxon>Pseudomonadota</taxon>
        <taxon>Alphaproteobacteria</taxon>
        <taxon>Sphingomonadales</taxon>
        <taxon>Sphingomonadaceae</taxon>
        <taxon>Sphingomonas</taxon>
    </lineage>
</organism>
<name>A0A0E9MMH5_9SPHN</name>
<evidence type="ECO:0000256" key="7">
    <source>
        <dbReference type="PROSITE-ProRule" id="PRU01373"/>
    </source>
</evidence>
<keyword evidence="3" id="KW-0808">Transferase</keyword>
<dbReference type="AlphaFoldDB" id="A0A0E9MMH5"/>
<dbReference type="InterPro" id="IPR050979">
    <property type="entry name" value="LD-transpeptidase"/>
</dbReference>
<feature type="signal peptide" evidence="8">
    <location>
        <begin position="1"/>
        <end position="20"/>
    </location>
</feature>
<dbReference type="Pfam" id="PF03734">
    <property type="entry name" value="YkuD"/>
    <property type="match status" value="1"/>
</dbReference>
<evidence type="ECO:0000256" key="5">
    <source>
        <dbReference type="ARBA" id="ARBA00022984"/>
    </source>
</evidence>
<evidence type="ECO:0000256" key="6">
    <source>
        <dbReference type="ARBA" id="ARBA00023316"/>
    </source>
</evidence>
<evidence type="ECO:0000256" key="2">
    <source>
        <dbReference type="ARBA" id="ARBA00005992"/>
    </source>
</evidence>
<dbReference type="GO" id="GO:0018104">
    <property type="term" value="P:peptidoglycan-protein cross-linking"/>
    <property type="evidence" value="ECO:0007669"/>
    <property type="project" value="TreeGrafter"/>
</dbReference>
<feature type="active site" description="Nucleophile" evidence="7">
    <location>
        <position position="309"/>
    </location>
</feature>
<reference evidence="10 11" key="1">
    <citation type="submission" date="2015-04" db="EMBL/GenBank/DDBJ databases">
        <title>Whole genome shotgun sequence of Sphingomonas changbaiensis NBRC 104936.</title>
        <authorList>
            <person name="Katano-Makiyama Y."/>
            <person name="Hosoyama A."/>
            <person name="Hashimoto M."/>
            <person name="Noguchi M."/>
            <person name="Tsuchikane K."/>
            <person name="Ohji S."/>
            <person name="Yamazoe A."/>
            <person name="Ichikawa N."/>
            <person name="Kimura A."/>
            <person name="Fujita N."/>
        </authorList>
    </citation>
    <scope>NUCLEOTIDE SEQUENCE [LARGE SCALE GENOMIC DNA]</scope>
    <source>
        <strain evidence="10 11">NBRC 104936</strain>
    </source>
</reference>